<dbReference type="InterPro" id="IPR036291">
    <property type="entry name" value="NAD(P)-bd_dom_sf"/>
</dbReference>
<evidence type="ECO:0000313" key="5">
    <source>
        <dbReference type="Proteomes" id="UP000030762"/>
    </source>
</evidence>
<evidence type="ECO:0000256" key="1">
    <source>
        <dbReference type="ARBA" id="ARBA00022723"/>
    </source>
</evidence>
<dbReference type="SUPFAM" id="SSF51735">
    <property type="entry name" value="NAD(P)-binding Rossmann-fold domains"/>
    <property type="match status" value="1"/>
</dbReference>
<dbReference type="STRING" id="1156394.T0Q7L8"/>
<accession>T0Q7L8</accession>
<protein>
    <recommendedName>
        <fullName evidence="6">Alcohol dehydrogenase-like C-terminal domain-containing protein</fullName>
    </recommendedName>
</protein>
<keyword evidence="3" id="KW-0560">Oxidoreductase</keyword>
<gene>
    <name evidence="4" type="ORF">SDRG_11676</name>
</gene>
<dbReference type="AlphaFoldDB" id="T0Q7L8"/>
<name>T0Q7L8_SAPDV</name>
<sequence>MFAVREAAAMLCGGITTYAPLKRHSAGPMGRRLGADVTATSSSKRKEALCKDVLGAHGYLDMSDAADVAANYHWFEMLLLVRTNGKLVPVAVPETPLSFYAFSIIMRQINVVGSAIGSPDMIQETLQFVQKNERAAKGAQGWCALPHRLGKRND</sequence>
<dbReference type="PANTHER" id="PTHR42683">
    <property type="entry name" value="ALDEHYDE REDUCTASE"/>
    <property type="match status" value="1"/>
</dbReference>
<dbReference type="eggNOG" id="KOG0023">
    <property type="taxonomic scope" value="Eukaryota"/>
</dbReference>
<evidence type="ECO:0008006" key="6">
    <source>
        <dbReference type="Google" id="ProtNLM"/>
    </source>
</evidence>
<organism evidence="4 5">
    <name type="scientific">Saprolegnia diclina (strain VS20)</name>
    <dbReference type="NCBI Taxonomy" id="1156394"/>
    <lineage>
        <taxon>Eukaryota</taxon>
        <taxon>Sar</taxon>
        <taxon>Stramenopiles</taxon>
        <taxon>Oomycota</taxon>
        <taxon>Saprolegniomycetes</taxon>
        <taxon>Saprolegniales</taxon>
        <taxon>Saprolegniaceae</taxon>
        <taxon>Saprolegnia</taxon>
    </lineage>
</organism>
<dbReference type="EMBL" id="JH767174">
    <property type="protein sequence ID" value="EQC30621.1"/>
    <property type="molecule type" value="Genomic_DNA"/>
</dbReference>
<evidence type="ECO:0000256" key="2">
    <source>
        <dbReference type="ARBA" id="ARBA00022833"/>
    </source>
</evidence>
<dbReference type="OrthoDB" id="1879366at2759"/>
<keyword evidence="5" id="KW-1185">Reference proteome</keyword>
<dbReference type="Proteomes" id="UP000030762">
    <property type="component" value="Unassembled WGS sequence"/>
</dbReference>
<dbReference type="RefSeq" id="XP_008615947.1">
    <property type="nucleotide sequence ID" value="XM_008617725.1"/>
</dbReference>
<dbReference type="GO" id="GO:0016616">
    <property type="term" value="F:oxidoreductase activity, acting on the CH-OH group of donors, NAD or NADP as acceptor"/>
    <property type="evidence" value="ECO:0007669"/>
    <property type="project" value="InterPro"/>
</dbReference>
<dbReference type="VEuPathDB" id="FungiDB:SDRG_11676"/>
<proteinExistence type="predicted"/>
<keyword evidence="2" id="KW-0862">Zinc</keyword>
<dbReference type="GeneID" id="19952403"/>
<keyword evidence="1" id="KW-0479">Metal-binding</keyword>
<dbReference type="Gene3D" id="3.40.50.720">
    <property type="entry name" value="NAD(P)-binding Rossmann-like Domain"/>
    <property type="match status" value="1"/>
</dbReference>
<dbReference type="InParanoid" id="T0Q7L8"/>
<dbReference type="InterPro" id="IPR047109">
    <property type="entry name" value="CAD-like"/>
</dbReference>
<dbReference type="GO" id="GO:0046872">
    <property type="term" value="F:metal ion binding"/>
    <property type="evidence" value="ECO:0007669"/>
    <property type="project" value="UniProtKB-KW"/>
</dbReference>
<reference evidence="4 5" key="1">
    <citation type="submission" date="2012-04" db="EMBL/GenBank/DDBJ databases">
        <title>The Genome Sequence of Saprolegnia declina VS20.</title>
        <authorList>
            <consortium name="The Broad Institute Genome Sequencing Platform"/>
            <person name="Russ C."/>
            <person name="Nusbaum C."/>
            <person name="Tyler B."/>
            <person name="van West P."/>
            <person name="Dieguez-Uribeondo J."/>
            <person name="de Bruijn I."/>
            <person name="Tripathy S."/>
            <person name="Jiang R."/>
            <person name="Young S.K."/>
            <person name="Zeng Q."/>
            <person name="Gargeya S."/>
            <person name="Fitzgerald M."/>
            <person name="Haas B."/>
            <person name="Abouelleil A."/>
            <person name="Alvarado L."/>
            <person name="Arachchi H.M."/>
            <person name="Berlin A."/>
            <person name="Chapman S.B."/>
            <person name="Goldberg J."/>
            <person name="Griggs A."/>
            <person name="Gujja S."/>
            <person name="Hansen M."/>
            <person name="Howarth C."/>
            <person name="Imamovic A."/>
            <person name="Larimer J."/>
            <person name="McCowen C."/>
            <person name="Montmayeur A."/>
            <person name="Murphy C."/>
            <person name="Neiman D."/>
            <person name="Pearson M."/>
            <person name="Priest M."/>
            <person name="Roberts A."/>
            <person name="Saif S."/>
            <person name="Shea T."/>
            <person name="Sisk P."/>
            <person name="Sykes S."/>
            <person name="Wortman J."/>
            <person name="Nusbaum C."/>
            <person name="Birren B."/>
        </authorList>
    </citation>
    <scope>NUCLEOTIDE SEQUENCE [LARGE SCALE GENOMIC DNA]</scope>
    <source>
        <strain evidence="4 5">VS20</strain>
    </source>
</reference>
<evidence type="ECO:0000313" key="4">
    <source>
        <dbReference type="EMBL" id="EQC30621.1"/>
    </source>
</evidence>
<evidence type="ECO:0000256" key="3">
    <source>
        <dbReference type="ARBA" id="ARBA00023002"/>
    </source>
</evidence>